<gene>
    <name evidence="9" type="ORF">FVW59_13930</name>
</gene>
<dbReference type="SUPFAM" id="SSF53720">
    <property type="entry name" value="ALDH-like"/>
    <property type="match status" value="1"/>
</dbReference>
<dbReference type="InterPro" id="IPR016163">
    <property type="entry name" value="Ald_DH_C"/>
</dbReference>
<dbReference type="PANTHER" id="PTHR43570">
    <property type="entry name" value="ALDEHYDE DEHYDROGENASE"/>
    <property type="match status" value="1"/>
</dbReference>
<evidence type="ECO:0000256" key="1">
    <source>
        <dbReference type="ARBA" id="ARBA00009986"/>
    </source>
</evidence>
<dbReference type="PIRSF" id="PIRSF036492">
    <property type="entry name" value="ALDH"/>
    <property type="match status" value="1"/>
</dbReference>
<dbReference type="OrthoDB" id="9812625at2"/>
<organism evidence="9 10">
    <name type="scientific">Parahaliea aestuarii</name>
    <dbReference type="NCBI Taxonomy" id="1852021"/>
    <lineage>
        <taxon>Bacteria</taxon>
        <taxon>Pseudomonadati</taxon>
        <taxon>Pseudomonadota</taxon>
        <taxon>Gammaproteobacteria</taxon>
        <taxon>Cellvibrionales</taxon>
        <taxon>Halieaceae</taxon>
        <taxon>Parahaliea</taxon>
    </lineage>
</organism>
<accession>A0A5C8ZPQ5</accession>
<dbReference type="InterPro" id="IPR012394">
    <property type="entry name" value="Aldehyde_DH_NAD(P)"/>
</dbReference>
<dbReference type="GO" id="GO:0004029">
    <property type="term" value="F:aldehyde dehydrogenase (NAD+) activity"/>
    <property type="evidence" value="ECO:0007669"/>
    <property type="project" value="TreeGrafter"/>
</dbReference>
<keyword evidence="2 4" id="KW-0560">Oxidoreductase</keyword>
<feature type="domain" description="Aldehyde dehydrogenase" evidence="8">
    <location>
        <begin position="13"/>
        <end position="450"/>
    </location>
</feature>
<comment type="caution">
    <text evidence="9">The sequence shown here is derived from an EMBL/GenBank/DDBJ whole genome shotgun (WGS) entry which is preliminary data.</text>
</comment>
<dbReference type="Gene3D" id="3.40.309.10">
    <property type="entry name" value="Aldehyde Dehydrogenase, Chain A, domain 2"/>
    <property type="match status" value="1"/>
</dbReference>
<reference evidence="9 10" key="1">
    <citation type="submission" date="2019-08" db="EMBL/GenBank/DDBJ databases">
        <title>Parahaliea maris sp. nov., isolated from the surface seawater.</title>
        <authorList>
            <person name="Liu Y."/>
        </authorList>
    </citation>
    <scope>NUCLEOTIDE SEQUENCE [LARGE SCALE GENOMIC DNA]</scope>
    <source>
        <strain evidence="9 10">S2-26</strain>
    </source>
</reference>
<proteinExistence type="inferred from homology"/>
<dbReference type="Gene3D" id="3.40.605.10">
    <property type="entry name" value="Aldehyde Dehydrogenase, Chain A, domain 1"/>
    <property type="match status" value="1"/>
</dbReference>
<feature type="active site" evidence="5">
    <location>
        <position position="257"/>
    </location>
</feature>
<evidence type="ECO:0000313" key="9">
    <source>
        <dbReference type="EMBL" id="TXS90438.1"/>
    </source>
</evidence>
<evidence type="ECO:0000259" key="8">
    <source>
        <dbReference type="Pfam" id="PF00171"/>
    </source>
</evidence>
<evidence type="ECO:0000256" key="5">
    <source>
        <dbReference type="PIRSR" id="PIRSR036492-1"/>
    </source>
</evidence>
<keyword evidence="3" id="KW-0520">NAD</keyword>
<dbReference type="InterPro" id="IPR029510">
    <property type="entry name" value="Ald_DH_CS_GLU"/>
</dbReference>
<evidence type="ECO:0000256" key="2">
    <source>
        <dbReference type="ARBA" id="ARBA00023002"/>
    </source>
</evidence>
<sequence length="482" mass="52855">MNAAADQPALGSQLEALLHNQRSAFRAEGYVEYATRVDRIDRCIALLVDHRDALCEAVNADFGCRSPYVTQMMDIMNSIGSLKFVKGKLKKWMKPERRTPMMPMNFLGGKARVEYQPKGVVGIMTPWNVPVNMVFSPLADVLAAGNRAMIKPSEYTPRTAELLKDLFARYFEPSEITVVTGGPEVGAAFSALPFDHLIFTGATGVGRKVMQAAANNLTPVTLELGGKSPVIISHSGDTNKIAEALIMGKAMNGGQLCISPDYCFVPESQLEAFVRHCQRVIGQHYPRIQNNPDFVACVNERHYGRIAGYLDEAEAAGVRIVPLCPAGEERSGPEQHKIALHLVINPDDDLACMREEIFGPLLCIKTYRDIDQAIDHINRGEKPLALYYFGSDKQEQAEVFRRTSSGGASINAVALHVGCDDLPFGGIGMSGMGNYRGRDGFRTFSHARAVYEEGWVNMAKLAGTLPPYGDKIAKLLSSQIKK</sequence>
<evidence type="ECO:0000256" key="7">
    <source>
        <dbReference type="RuleBase" id="RU003345"/>
    </source>
</evidence>
<dbReference type="EMBL" id="VRYZ01000006">
    <property type="protein sequence ID" value="TXS90438.1"/>
    <property type="molecule type" value="Genomic_DNA"/>
</dbReference>
<name>A0A5C8ZPQ5_9GAMM</name>
<evidence type="ECO:0000256" key="4">
    <source>
        <dbReference type="PIRNR" id="PIRNR036492"/>
    </source>
</evidence>
<dbReference type="RefSeq" id="WP_148064964.1">
    <property type="nucleotide sequence ID" value="NZ_VRYZ01000006.1"/>
</dbReference>
<feature type="active site" evidence="5 6">
    <location>
        <position position="223"/>
    </location>
</feature>
<evidence type="ECO:0000256" key="3">
    <source>
        <dbReference type="ARBA" id="ARBA00023027"/>
    </source>
</evidence>
<dbReference type="GO" id="GO:0006081">
    <property type="term" value="P:aldehyde metabolic process"/>
    <property type="evidence" value="ECO:0007669"/>
    <property type="project" value="InterPro"/>
</dbReference>
<comment type="similarity">
    <text evidence="1 4 7">Belongs to the aldehyde dehydrogenase family.</text>
</comment>
<evidence type="ECO:0000313" key="10">
    <source>
        <dbReference type="Proteomes" id="UP000321933"/>
    </source>
</evidence>
<dbReference type="InterPro" id="IPR016162">
    <property type="entry name" value="Ald_DH_N"/>
</dbReference>
<dbReference type="PROSITE" id="PS00687">
    <property type="entry name" value="ALDEHYDE_DEHYDR_GLU"/>
    <property type="match status" value="1"/>
</dbReference>
<dbReference type="Proteomes" id="UP000321933">
    <property type="component" value="Unassembled WGS sequence"/>
</dbReference>
<dbReference type="PANTHER" id="PTHR43570:SF20">
    <property type="entry name" value="ALDEHYDE DEHYDROGENASE ALDX-RELATED"/>
    <property type="match status" value="1"/>
</dbReference>
<dbReference type="CDD" id="cd07133">
    <property type="entry name" value="ALDH_CALDH_CalB"/>
    <property type="match status" value="1"/>
</dbReference>
<dbReference type="Pfam" id="PF00171">
    <property type="entry name" value="Aldedh"/>
    <property type="match status" value="1"/>
</dbReference>
<keyword evidence="10" id="KW-1185">Reference proteome</keyword>
<protein>
    <recommendedName>
        <fullName evidence="4">Aldehyde dehydrogenase</fullName>
    </recommendedName>
</protein>
<dbReference type="InterPro" id="IPR016161">
    <property type="entry name" value="Ald_DH/histidinol_DH"/>
</dbReference>
<dbReference type="AlphaFoldDB" id="A0A5C8ZPQ5"/>
<dbReference type="InterPro" id="IPR015590">
    <property type="entry name" value="Aldehyde_DH_dom"/>
</dbReference>
<evidence type="ECO:0000256" key="6">
    <source>
        <dbReference type="PROSITE-ProRule" id="PRU10007"/>
    </source>
</evidence>
<dbReference type="GO" id="GO:0005737">
    <property type="term" value="C:cytoplasm"/>
    <property type="evidence" value="ECO:0007669"/>
    <property type="project" value="TreeGrafter"/>
</dbReference>